<protein>
    <submittedName>
        <fullName evidence="4">Chaperone protein DnaK</fullName>
    </submittedName>
</protein>
<evidence type="ECO:0000313" key="4">
    <source>
        <dbReference type="EMBL" id="AUB37284.1"/>
    </source>
</evidence>
<keyword evidence="2" id="KW-0472">Membrane</keyword>
<evidence type="ECO:0000259" key="3">
    <source>
        <dbReference type="SMART" id="SM01111"/>
    </source>
</evidence>
<gene>
    <name evidence="4" type="ORF">COO91_03222</name>
</gene>
<organism evidence="4 5">
    <name type="scientific">Nostoc flagelliforme CCNUN1</name>
    <dbReference type="NCBI Taxonomy" id="2038116"/>
    <lineage>
        <taxon>Bacteria</taxon>
        <taxon>Bacillati</taxon>
        <taxon>Cyanobacteriota</taxon>
        <taxon>Cyanophyceae</taxon>
        <taxon>Nostocales</taxon>
        <taxon>Nostocaceae</taxon>
        <taxon>Nostoc</taxon>
    </lineage>
</organism>
<dbReference type="AlphaFoldDB" id="A0A2K8SP81"/>
<dbReference type="RefSeq" id="WP_100898962.1">
    <property type="nucleotide sequence ID" value="NZ_CAWNNC010000001.1"/>
</dbReference>
<feature type="transmembrane region" description="Helical" evidence="2">
    <location>
        <begin position="93"/>
        <end position="114"/>
    </location>
</feature>
<sequence>MSYKQHLQHEIDALREHYDLATDKLKRLRHDYAIESNTNVHFQLEKQIEQTEAELRKLAQQLDDLERGLSSGRGLNNRTAVEHPSFSSSIFRVPGILISIAAVIISIGGLTYFITVSRNSQPIKFPEKCDGVNIGISDDKNYTKLQGFCKKLDGTYQQTSIYLKAIENQNGELRENPNMEFSNFHKSCNNIKIEGSILSADCRKIDGTNAHSSIELKGILNDNGHLRYLE</sequence>
<keyword evidence="2" id="KW-0812">Transmembrane</keyword>
<dbReference type="Gene3D" id="2.30.60.10">
    <property type="entry name" value="Cyanovirin-N"/>
    <property type="match status" value="1"/>
</dbReference>
<name>A0A2K8SP81_9NOSO</name>
<feature type="domain" description="Cyanovirin-N" evidence="3">
    <location>
        <begin position="124"/>
        <end position="228"/>
    </location>
</feature>
<dbReference type="InterPro" id="IPR036673">
    <property type="entry name" value="Cyanovirin-N_sf"/>
</dbReference>
<dbReference type="EMBL" id="CP024785">
    <property type="protein sequence ID" value="AUB37284.1"/>
    <property type="molecule type" value="Genomic_DNA"/>
</dbReference>
<evidence type="ECO:0000313" key="5">
    <source>
        <dbReference type="Proteomes" id="UP000232003"/>
    </source>
</evidence>
<keyword evidence="1" id="KW-0175">Coiled coil</keyword>
<reference evidence="4 5" key="1">
    <citation type="submission" date="2017-11" db="EMBL/GenBank/DDBJ databases">
        <title>Complete genome of a free-living desiccation-tolerant cyanobacterium and its photosynthetic adaptation to extreme terrestrial habitat.</title>
        <authorList>
            <person name="Shang J."/>
        </authorList>
    </citation>
    <scope>NUCLEOTIDE SEQUENCE [LARGE SCALE GENOMIC DNA]</scope>
    <source>
        <strain evidence="4 5">CCNUN1</strain>
    </source>
</reference>
<dbReference type="InterPro" id="IPR011058">
    <property type="entry name" value="Cyanovirin-N"/>
</dbReference>
<accession>A0A2K8SP81</accession>
<dbReference type="Proteomes" id="UP000232003">
    <property type="component" value="Chromosome"/>
</dbReference>
<proteinExistence type="predicted"/>
<keyword evidence="2" id="KW-1133">Transmembrane helix</keyword>
<evidence type="ECO:0000256" key="1">
    <source>
        <dbReference type="SAM" id="Coils"/>
    </source>
</evidence>
<dbReference type="KEGG" id="nfl:COO91_03222"/>
<dbReference type="SUPFAM" id="SSF51322">
    <property type="entry name" value="Cyanovirin-N"/>
    <property type="match status" value="1"/>
</dbReference>
<dbReference type="Pfam" id="PF08881">
    <property type="entry name" value="CVNH"/>
    <property type="match status" value="1"/>
</dbReference>
<dbReference type="SMART" id="SM01111">
    <property type="entry name" value="CVNH"/>
    <property type="match status" value="1"/>
</dbReference>
<keyword evidence="5" id="KW-1185">Reference proteome</keyword>
<feature type="coiled-coil region" evidence="1">
    <location>
        <begin position="4"/>
        <end position="68"/>
    </location>
</feature>
<evidence type="ECO:0000256" key="2">
    <source>
        <dbReference type="SAM" id="Phobius"/>
    </source>
</evidence>
<dbReference type="OrthoDB" id="516232at2"/>